<comment type="caution">
    <text evidence="1">The sequence shown here is derived from an EMBL/GenBank/DDBJ whole genome shotgun (WGS) entry which is preliminary data.</text>
</comment>
<dbReference type="Proteomes" id="UP001519460">
    <property type="component" value="Unassembled WGS sequence"/>
</dbReference>
<reference evidence="1 2" key="1">
    <citation type="journal article" date="2023" name="Sci. Data">
        <title>Genome assembly of the Korean intertidal mud-creeper Batillaria attramentaria.</title>
        <authorList>
            <person name="Patra A.K."/>
            <person name="Ho P.T."/>
            <person name="Jun S."/>
            <person name="Lee S.J."/>
            <person name="Kim Y."/>
            <person name="Won Y.J."/>
        </authorList>
    </citation>
    <scope>NUCLEOTIDE SEQUENCE [LARGE SCALE GENOMIC DNA]</scope>
    <source>
        <strain evidence="1">Wonlab-2016</strain>
    </source>
</reference>
<dbReference type="EMBL" id="JACVVK020000238">
    <property type="protein sequence ID" value="KAK7482783.1"/>
    <property type="molecule type" value="Genomic_DNA"/>
</dbReference>
<dbReference type="AlphaFoldDB" id="A0ABD0K795"/>
<organism evidence="1 2">
    <name type="scientific">Batillaria attramentaria</name>
    <dbReference type="NCBI Taxonomy" id="370345"/>
    <lineage>
        <taxon>Eukaryota</taxon>
        <taxon>Metazoa</taxon>
        <taxon>Spiralia</taxon>
        <taxon>Lophotrochozoa</taxon>
        <taxon>Mollusca</taxon>
        <taxon>Gastropoda</taxon>
        <taxon>Caenogastropoda</taxon>
        <taxon>Sorbeoconcha</taxon>
        <taxon>Cerithioidea</taxon>
        <taxon>Batillariidae</taxon>
        <taxon>Batillaria</taxon>
    </lineage>
</organism>
<accession>A0ABD0K795</accession>
<evidence type="ECO:0000313" key="1">
    <source>
        <dbReference type="EMBL" id="KAK7482783.1"/>
    </source>
</evidence>
<proteinExistence type="predicted"/>
<sequence>MSTAKSSRKWNRLFVKPPALNFQRSKRGSSMEVKSHCQSGVAPLGTYPMPISLVDQQTGADHLPSRACSRSVFTHESYDYRLCVCIVFCFLLRNAESALNQT</sequence>
<name>A0ABD0K795_9CAEN</name>
<protein>
    <submittedName>
        <fullName evidence="1">Uncharacterized protein</fullName>
    </submittedName>
</protein>
<evidence type="ECO:0000313" key="2">
    <source>
        <dbReference type="Proteomes" id="UP001519460"/>
    </source>
</evidence>
<gene>
    <name evidence="1" type="ORF">BaRGS_00025949</name>
</gene>
<keyword evidence="2" id="KW-1185">Reference proteome</keyword>